<dbReference type="Gene3D" id="3.40.630.30">
    <property type="match status" value="1"/>
</dbReference>
<dbReference type="EMBL" id="BSPQ01000001">
    <property type="protein sequence ID" value="GLS89664.1"/>
    <property type="molecule type" value="Genomic_DNA"/>
</dbReference>
<dbReference type="Proteomes" id="UP001157353">
    <property type="component" value="Unassembled WGS sequence"/>
</dbReference>
<dbReference type="InterPro" id="IPR000182">
    <property type="entry name" value="GNAT_dom"/>
</dbReference>
<dbReference type="InterPro" id="IPR051822">
    <property type="entry name" value="Glycosyl_Hydrolase_84"/>
</dbReference>
<proteinExistence type="predicted"/>
<gene>
    <name evidence="2" type="ORF">GCM10007916_07310</name>
</gene>
<organism evidence="2 3">
    <name type="scientific">Psychromonas marina</name>
    <dbReference type="NCBI Taxonomy" id="88364"/>
    <lineage>
        <taxon>Bacteria</taxon>
        <taxon>Pseudomonadati</taxon>
        <taxon>Pseudomonadota</taxon>
        <taxon>Gammaproteobacteria</taxon>
        <taxon>Alteromonadales</taxon>
        <taxon>Psychromonadaceae</taxon>
        <taxon>Psychromonas</taxon>
    </lineage>
</organism>
<dbReference type="PANTHER" id="PTHR13170:SF16">
    <property type="entry name" value="PROTEIN O-GLCNACASE"/>
    <property type="match status" value="1"/>
</dbReference>
<dbReference type="InterPro" id="IPR016181">
    <property type="entry name" value="Acyl_CoA_acyltransferase"/>
</dbReference>
<sequence length="198" mass="22379">MPFQIRPYHPEDLSSLYQICLQTGDGGRDASHLLTDKKLMGHYYAAPYAVLDPEVCFVASHNNEACGYIVGCKSSSLFAQQTAQDWFPKLREQYPLEVEREDSLTDNMLLMIHHGYHARPEFADYPAHLHISLLPNIQRAGLGRKLIVAFINKLKELKIPGVHLEVSRANTGAVSFYEKLGFQAIGEFKHSITYGMKL</sequence>
<name>A0ABQ6DXE5_9GAMM</name>
<reference evidence="3" key="1">
    <citation type="journal article" date="2019" name="Int. J. Syst. Evol. Microbiol.">
        <title>The Global Catalogue of Microorganisms (GCM) 10K type strain sequencing project: providing services to taxonomists for standard genome sequencing and annotation.</title>
        <authorList>
            <consortium name="The Broad Institute Genomics Platform"/>
            <consortium name="The Broad Institute Genome Sequencing Center for Infectious Disease"/>
            <person name="Wu L."/>
            <person name="Ma J."/>
        </authorList>
    </citation>
    <scope>NUCLEOTIDE SEQUENCE [LARGE SCALE GENOMIC DNA]</scope>
    <source>
        <strain evidence="3">NBRC 103166</strain>
    </source>
</reference>
<feature type="domain" description="N-acetyltransferase" evidence="1">
    <location>
        <begin position="3"/>
        <end position="198"/>
    </location>
</feature>
<protein>
    <recommendedName>
        <fullName evidence="1">N-acetyltransferase domain-containing protein</fullName>
    </recommendedName>
</protein>
<dbReference type="PROSITE" id="PS51186">
    <property type="entry name" value="GNAT"/>
    <property type="match status" value="1"/>
</dbReference>
<dbReference type="PANTHER" id="PTHR13170">
    <property type="entry name" value="O-GLCNACASE"/>
    <property type="match status" value="1"/>
</dbReference>
<dbReference type="CDD" id="cd04301">
    <property type="entry name" value="NAT_SF"/>
    <property type="match status" value="1"/>
</dbReference>
<evidence type="ECO:0000313" key="2">
    <source>
        <dbReference type="EMBL" id="GLS89664.1"/>
    </source>
</evidence>
<evidence type="ECO:0000259" key="1">
    <source>
        <dbReference type="PROSITE" id="PS51186"/>
    </source>
</evidence>
<accession>A0ABQ6DXE5</accession>
<dbReference type="Pfam" id="PF00583">
    <property type="entry name" value="Acetyltransf_1"/>
    <property type="match status" value="1"/>
</dbReference>
<evidence type="ECO:0000313" key="3">
    <source>
        <dbReference type="Proteomes" id="UP001157353"/>
    </source>
</evidence>
<dbReference type="SUPFAM" id="SSF55729">
    <property type="entry name" value="Acyl-CoA N-acyltransferases (Nat)"/>
    <property type="match status" value="1"/>
</dbReference>
<dbReference type="RefSeq" id="WP_284202776.1">
    <property type="nucleotide sequence ID" value="NZ_BSPQ01000001.1"/>
</dbReference>
<comment type="caution">
    <text evidence="2">The sequence shown here is derived from an EMBL/GenBank/DDBJ whole genome shotgun (WGS) entry which is preliminary data.</text>
</comment>
<keyword evidence="3" id="KW-1185">Reference proteome</keyword>